<dbReference type="EMBL" id="JGYN01000008">
    <property type="protein sequence ID" value="KFI51722.1"/>
    <property type="molecule type" value="Genomic_DNA"/>
</dbReference>
<evidence type="ECO:0000313" key="1">
    <source>
        <dbReference type="EMBL" id="KFI51722.1"/>
    </source>
</evidence>
<name>A0A086ZYX2_9BIFI</name>
<sequence>MTVKITPEYTVQTLVDDEDLRADFADLIPKANDITDAASKFISAADKMFGGKNQVYGNDALILGKTVEVAQKAVKYGAAISKLLRNPIASRVQLGVDQPAQPTQGTVDDEEVIAEVVHEITSGGSGHDE</sequence>
<dbReference type="RefSeq" id="WP_051923745.1">
    <property type="nucleotide sequence ID" value="NZ_JDUU01000010.1"/>
</dbReference>
<dbReference type="OrthoDB" id="9928501at2"/>
<dbReference type="STRING" id="1437608.GCA_000771645_00265"/>
<reference evidence="1 2" key="1">
    <citation type="submission" date="2014-03" db="EMBL/GenBank/DDBJ databases">
        <title>Genomics of Bifidobacteria.</title>
        <authorList>
            <person name="Ventura M."/>
            <person name="Milani C."/>
            <person name="Lugli G.A."/>
        </authorList>
    </citation>
    <scope>NUCLEOTIDE SEQUENCE [LARGE SCALE GENOMIC DNA]</scope>
    <source>
        <strain evidence="1 2">DSM 23969</strain>
    </source>
</reference>
<protein>
    <submittedName>
        <fullName evidence="1">Uncharacterized protein</fullName>
    </submittedName>
</protein>
<dbReference type="eggNOG" id="ENOG50322IW">
    <property type="taxonomic scope" value="Bacteria"/>
</dbReference>
<accession>A0A086ZYX2</accession>
<organism evidence="1 2">
    <name type="scientific">Bifidobacterium biavatii DSM 23969</name>
    <dbReference type="NCBI Taxonomy" id="1437608"/>
    <lineage>
        <taxon>Bacteria</taxon>
        <taxon>Bacillati</taxon>
        <taxon>Actinomycetota</taxon>
        <taxon>Actinomycetes</taxon>
        <taxon>Bifidobacteriales</taxon>
        <taxon>Bifidobacteriaceae</taxon>
        <taxon>Bifidobacterium</taxon>
    </lineage>
</organism>
<gene>
    <name evidence="1" type="ORF">BBIA_0636</name>
</gene>
<evidence type="ECO:0000313" key="2">
    <source>
        <dbReference type="Proteomes" id="UP000029108"/>
    </source>
</evidence>
<proteinExistence type="predicted"/>
<dbReference type="Proteomes" id="UP000029108">
    <property type="component" value="Unassembled WGS sequence"/>
</dbReference>
<comment type="caution">
    <text evidence="1">The sequence shown here is derived from an EMBL/GenBank/DDBJ whole genome shotgun (WGS) entry which is preliminary data.</text>
</comment>
<keyword evidence="2" id="KW-1185">Reference proteome</keyword>
<dbReference type="AlphaFoldDB" id="A0A086ZYX2"/>